<evidence type="ECO:0000259" key="2">
    <source>
        <dbReference type="Pfam" id="PF03446"/>
    </source>
</evidence>
<protein>
    <recommendedName>
        <fullName evidence="6">3-hydroxyisobutyrate dehydrogenase</fullName>
    </recommendedName>
</protein>
<dbReference type="SUPFAM" id="SSF48179">
    <property type="entry name" value="6-phosphogluconate dehydrogenase C-terminal domain-like"/>
    <property type="match status" value="2"/>
</dbReference>
<keyword evidence="5" id="KW-1185">Reference proteome</keyword>
<gene>
    <name evidence="4" type="ORF">SBRCBS47491_009368</name>
</gene>
<proteinExistence type="predicted"/>
<accession>A0ABP0CU65</accession>
<comment type="caution">
    <text evidence="4">The sequence shown here is derived from an EMBL/GenBank/DDBJ whole genome shotgun (WGS) entry which is preliminary data.</text>
</comment>
<feature type="domain" description="6-phosphogluconate dehydrogenase NADP-binding" evidence="2">
    <location>
        <begin position="5"/>
        <end position="174"/>
    </location>
</feature>
<dbReference type="Gene3D" id="3.40.50.720">
    <property type="entry name" value="NAD(P)-binding Rossmann-like Domain"/>
    <property type="match status" value="1"/>
</dbReference>
<sequence length="384" mass="40579">MASLNIGVAGLGAMGGGMARHLLKEGFRVTGYDVYPPFMDKLVEAGGHAARTPADLAEKVDVLLVMVISANQVSTVLFGDGTNKDNAADAAAASKLPANAAIIISSTVPPHFCDEVRQRLDKEAGRPDVYLLDCPVSGGTPRAADGTLSIFSSGPPEGLAKAQPILTALSAVLYTIPGGIGAGSKAKMCHQVLPEAEIALANEAMALAARAGLNTQTVLDVSIIVNTSRTVAFPVFLVATAEQVYQACIHAGWARDDDSTIWRLYLPDQPFDYIHQCTKRPNDSHRSSMSGGQDEDEDSSDITIQDIVNIFAGGHLATAAEAMGFTEAVGLDTAVMYDIISKAAGSNWQFVENVPKMKTPTWSLRDVPSAPEVGRRLVSKSQKK</sequence>
<dbReference type="SUPFAM" id="SSF51735">
    <property type="entry name" value="NAD(P)-binding Rossmann-fold domains"/>
    <property type="match status" value="1"/>
</dbReference>
<evidence type="ECO:0000256" key="1">
    <source>
        <dbReference type="SAM" id="MobiDB-lite"/>
    </source>
</evidence>
<reference evidence="4 5" key="1">
    <citation type="submission" date="2024-01" db="EMBL/GenBank/DDBJ databases">
        <authorList>
            <person name="Allen C."/>
            <person name="Tagirdzhanova G."/>
        </authorList>
    </citation>
    <scope>NUCLEOTIDE SEQUENCE [LARGE SCALE GENOMIC DNA]</scope>
</reference>
<feature type="domain" description="3-hydroxyisobutyrate dehydrogenase-like NAD-binding" evidence="3">
    <location>
        <begin position="307"/>
        <end position="357"/>
    </location>
</feature>
<dbReference type="PANTHER" id="PTHR43060">
    <property type="entry name" value="3-HYDROXYISOBUTYRATE DEHYDROGENASE-LIKE 1, MITOCHONDRIAL-RELATED"/>
    <property type="match status" value="1"/>
</dbReference>
<dbReference type="InterPro" id="IPR036291">
    <property type="entry name" value="NAD(P)-bd_dom_sf"/>
</dbReference>
<dbReference type="EMBL" id="CAWUHC010000144">
    <property type="protein sequence ID" value="CAK7235654.1"/>
    <property type="molecule type" value="Genomic_DNA"/>
</dbReference>
<dbReference type="Pfam" id="PF14833">
    <property type="entry name" value="NAD_binding_11"/>
    <property type="match status" value="1"/>
</dbReference>
<evidence type="ECO:0000313" key="5">
    <source>
        <dbReference type="Proteomes" id="UP001642406"/>
    </source>
</evidence>
<feature type="region of interest" description="Disordered" evidence="1">
    <location>
        <begin position="278"/>
        <end position="299"/>
    </location>
</feature>
<name>A0ABP0CU65_9PEZI</name>
<dbReference type="Pfam" id="PF03446">
    <property type="entry name" value="NAD_binding_2"/>
    <property type="match status" value="1"/>
</dbReference>
<dbReference type="InterPro" id="IPR006115">
    <property type="entry name" value="6PGDH_NADP-bd"/>
</dbReference>
<dbReference type="PANTHER" id="PTHR43060:SF17">
    <property type="entry name" value="L-THREONATE DEHYDROGENASE"/>
    <property type="match status" value="1"/>
</dbReference>
<dbReference type="InterPro" id="IPR008927">
    <property type="entry name" value="6-PGluconate_DH-like_C_sf"/>
</dbReference>
<evidence type="ECO:0000259" key="3">
    <source>
        <dbReference type="Pfam" id="PF14833"/>
    </source>
</evidence>
<dbReference type="InterPro" id="IPR029154">
    <property type="entry name" value="HIBADH-like_NADP-bd"/>
</dbReference>
<evidence type="ECO:0000313" key="4">
    <source>
        <dbReference type="EMBL" id="CAK7235654.1"/>
    </source>
</evidence>
<organism evidence="4 5">
    <name type="scientific">Sporothrix bragantina</name>
    <dbReference type="NCBI Taxonomy" id="671064"/>
    <lineage>
        <taxon>Eukaryota</taxon>
        <taxon>Fungi</taxon>
        <taxon>Dikarya</taxon>
        <taxon>Ascomycota</taxon>
        <taxon>Pezizomycotina</taxon>
        <taxon>Sordariomycetes</taxon>
        <taxon>Sordariomycetidae</taxon>
        <taxon>Ophiostomatales</taxon>
        <taxon>Ophiostomataceae</taxon>
        <taxon>Sporothrix</taxon>
    </lineage>
</organism>
<evidence type="ECO:0008006" key="6">
    <source>
        <dbReference type="Google" id="ProtNLM"/>
    </source>
</evidence>
<dbReference type="InterPro" id="IPR013328">
    <property type="entry name" value="6PGD_dom2"/>
</dbReference>
<dbReference type="Proteomes" id="UP001642406">
    <property type="component" value="Unassembled WGS sequence"/>
</dbReference>
<dbReference type="Gene3D" id="1.10.1040.10">
    <property type="entry name" value="N-(1-d-carboxylethyl)-l-norvaline Dehydrogenase, domain 2"/>
    <property type="match status" value="2"/>
</dbReference>